<accession>A0ABV2ATM5</accession>
<gene>
    <name evidence="2" type="ORF">MHBO_004490</name>
</gene>
<evidence type="ECO:0000256" key="1">
    <source>
        <dbReference type="SAM" id="MobiDB-lite"/>
    </source>
</evidence>
<reference evidence="2 3" key="1">
    <citation type="journal article" date="2024" name="BMC Biol.">
        <title>Comparative genomics of Ascetosporea gives new insight into the evolutionary basis for animal parasitism in Rhizaria.</title>
        <authorList>
            <person name="Hiltunen Thoren M."/>
            <person name="Onut-Brannstrom I."/>
            <person name="Alfjorden A."/>
            <person name="Peckova H."/>
            <person name="Swords F."/>
            <person name="Hooper C."/>
            <person name="Holzer A.S."/>
            <person name="Bass D."/>
            <person name="Burki F."/>
        </authorList>
    </citation>
    <scope>NUCLEOTIDE SEQUENCE [LARGE SCALE GENOMIC DNA]</scope>
    <source>
        <strain evidence="2">20-A016</strain>
    </source>
</reference>
<comment type="caution">
    <text evidence="2">The sequence shown here is derived from an EMBL/GenBank/DDBJ whole genome shotgun (WGS) entry which is preliminary data.</text>
</comment>
<organism evidence="2 3">
    <name type="scientific">Bonamia ostreae</name>
    <dbReference type="NCBI Taxonomy" id="126728"/>
    <lineage>
        <taxon>Eukaryota</taxon>
        <taxon>Sar</taxon>
        <taxon>Rhizaria</taxon>
        <taxon>Endomyxa</taxon>
        <taxon>Ascetosporea</taxon>
        <taxon>Haplosporida</taxon>
        <taxon>Bonamia</taxon>
    </lineage>
</organism>
<evidence type="ECO:0000313" key="3">
    <source>
        <dbReference type="Proteomes" id="UP001439008"/>
    </source>
</evidence>
<sequence>MFLAGSDISANGVLDMGETRGIQRKPTSRNELPKYPSHKSTAGPANPDIAAPHPTHPSISYPDIIEINPHK</sequence>
<keyword evidence="3" id="KW-1185">Reference proteome</keyword>
<feature type="region of interest" description="Disordered" evidence="1">
    <location>
        <begin position="1"/>
        <end position="71"/>
    </location>
</feature>
<dbReference type="EMBL" id="JBDODL010004156">
    <property type="protein sequence ID" value="MES1922959.1"/>
    <property type="molecule type" value="Genomic_DNA"/>
</dbReference>
<proteinExistence type="predicted"/>
<name>A0ABV2ATM5_9EUKA</name>
<protein>
    <submittedName>
        <fullName evidence="2">Uncharacterized protein</fullName>
    </submittedName>
</protein>
<evidence type="ECO:0000313" key="2">
    <source>
        <dbReference type="EMBL" id="MES1922959.1"/>
    </source>
</evidence>
<dbReference type="Proteomes" id="UP001439008">
    <property type="component" value="Unassembled WGS sequence"/>
</dbReference>